<dbReference type="Proteomes" id="UP000187209">
    <property type="component" value="Unassembled WGS sequence"/>
</dbReference>
<dbReference type="AlphaFoldDB" id="A0A1R2C1J6"/>
<accession>A0A1R2C1J6</accession>
<gene>
    <name evidence="2" type="ORF">SteCoe_16402</name>
</gene>
<name>A0A1R2C1J6_9CILI</name>
<proteinExistence type="predicted"/>
<evidence type="ECO:0000313" key="2">
    <source>
        <dbReference type="EMBL" id="OMJ82805.1"/>
    </source>
</evidence>
<sequence length="142" mass="16440">MFTACDYQTELKWYKTVLREAEAKNNRYPWNVQDFIMPPNPYNDTDISTPIINPPKTQRSNTLLDTSSKKIRSNSKSSLNSTKITSSNYDRETDSESEGMEYRIKPYKPSSRKLSLALDKFLKGVDMIEKDLKSIKKSTKIN</sequence>
<keyword evidence="3" id="KW-1185">Reference proteome</keyword>
<feature type="region of interest" description="Disordered" evidence="1">
    <location>
        <begin position="46"/>
        <end position="100"/>
    </location>
</feature>
<feature type="compositionally biased region" description="Polar residues" evidence="1">
    <location>
        <begin position="46"/>
        <end position="65"/>
    </location>
</feature>
<comment type="caution">
    <text evidence="2">The sequence shown here is derived from an EMBL/GenBank/DDBJ whole genome shotgun (WGS) entry which is preliminary data.</text>
</comment>
<reference evidence="2 3" key="1">
    <citation type="submission" date="2016-11" db="EMBL/GenBank/DDBJ databases">
        <title>The macronuclear genome of Stentor coeruleus: a giant cell with tiny introns.</title>
        <authorList>
            <person name="Slabodnick M."/>
            <person name="Ruby J.G."/>
            <person name="Reiff S.B."/>
            <person name="Swart E.C."/>
            <person name="Gosai S."/>
            <person name="Prabakaran S."/>
            <person name="Witkowska E."/>
            <person name="Larue G.E."/>
            <person name="Fisher S."/>
            <person name="Freeman R.M."/>
            <person name="Gunawardena J."/>
            <person name="Chu W."/>
            <person name="Stover N.A."/>
            <person name="Gregory B.D."/>
            <person name="Nowacki M."/>
            <person name="Derisi J."/>
            <person name="Roy S.W."/>
            <person name="Marshall W.F."/>
            <person name="Sood P."/>
        </authorList>
    </citation>
    <scope>NUCLEOTIDE SEQUENCE [LARGE SCALE GENOMIC DNA]</scope>
    <source>
        <strain evidence="2">WM001</strain>
    </source>
</reference>
<organism evidence="2 3">
    <name type="scientific">Stentor coeruleus</name>
    <dbReference type="NCBI Taxonomy" id="5963"/>
    <lineage>
        <taxon>Eukaryota</taxon>
        <taxon>Sar</taxon>
        <taxon>Alveolata</taxon>
        <taxon>Ciliophora</taxon>
        <taxon>Postciliodesmatophora</taxon>
        <taxon>Heterotrichea</taxon>
        <taxon>Heterotrichida</taxon>
        <taxon>Stentoridae</taxon>
        <taxon>Stentor</taxon>
    </lineage>
</organism>
<dbReference type="EMBL" id="MPUH01000326">
    <property type="protein sequence ID" value="OMJ82805.1"/>
    <property type="molecule type" value="Genomic_DNA"/>
</dbReference>
<evidence type="ECO:0000256" key="1">
    <source>
        <dbReference type="SAM" id="MobiDB-lite"/>
    </source>
</evidence>
<feature type="compositionally biased region" description="Basic and acidic residues" evidence="1">
    <location>
        <begin position="89"/>
        <end position="100"/>
    </location>
</feature>
<feature type="compositionally biased region" description="Low complexity" evidence="1">
    <location>
        <begin position="74"/>
        <end position="88"/>
    </location>
</feature>
<evidence type="ECO:0000313" key="3">
    <source>
        <dbReference type="Proteomes" id="UP000187209"/>
    </source>
</evidence>
<protein>
    <submittedName>
        <fullName evidence="2">Uncharacterized protein</fullName>
    </submittedName>
</protein>